<protein>
    <submittedName>
        <fullName evidence="2">Uncharacterized protein</fullName>
    </submittedName>
</protein>
<accession>A0ABR2IBN8</accession>
<evidence type="ECO:0000313" key="3">
    <source>
        <dbReference type="Proteomes" id="UP001470230"/>
    </source>
</evidence>
<evidence type="ECO:0000256" key="1">
    <source>
        <dbReference type="SAM" id="MobiDB-lite"/>
    </source>
</evidence>
<feature type="region of interest" description="Disordered" evidence="1">
    <location>
        <begin position="82"/>
        <end position="124"/>
    </location>
</feature>
<sequence>MRINTLDHLVGRHENCIHGELPPEHCDWEVGKRSPELFQKMVNFFKRTEKFIINCEFKNSSQCNESLNNLISMLSAFAEMQNTSSNPKGETKIVEEGVDHEQAPASDEQEPTSKKHTPVPREPY</sequence>
<organism evidence="2 3">
    <name type="scientific">Tritrichomonas musculus</name>
    <dbReference type="NCBI Taxonomy" id="1915356"/>
    <lineage>
        <taxon>Eukaryota</taxon>
        <taxon>Metamonada</taxon>
        <taxon>Parabasalia</taxon>
        <taxon>Tritrichomonadida</taxon>
        <taxon>Tritrichomonadidae</taxon>
        <taxon>Tritrichomonas</taxon>
    </lineage>
</organism>
<gene>
    <name evidence="2" type="ORF">M9Y10_012050</name>
</gene>
<keyword evidence="3" id="KW-1185">Reference proteome</keyword>
<dbReference type="EMBL" id="JAPFFF010000018">
    <property type="protein sequence ID" value="KAK8860386.1"/>
    <property type="molecule type" value="Genomic_DNA"/>
</dbReference>
<name>A0ABR2IBN8_9EUKA</name>
<evidence type="ECO:0000313" key="2">
    <source>
        <dbReference type="EMBL" id="KAK8860386.1"/>
    </source>
</evidence>
<dbReference type="Proteomes" id="UP001470230">
    <property type="component" value="Unassembled WGS sequence"/>
</dbReference>
<reference evidence="2 3" key="1">
    <citation type="submission" date="2024-04" db="EMBL/GenBank/DDBJ databases">
        <title>Tritrichomonas musculus Genome.</title>
        <authorList>
            <person name="Alves-Ferreira E."/>
            <person name="Grigg M."/>
            <person name="Lorenzi H."/>
            <person name="Galac M."/>
        </authorList>
    </citation>
    <scope>NUCLEOTIDE SEQUENCE [LARGE SCALE GENOMIC DNA]</scope>
    <source>
        <strain evidence="2 3">EAF2021</strain>
    </source>
</reference>
<comment type="caution">
    <text evidence="2">The sequence shown here is derived from an EMBL/GenBank/DDBJ whole genome shotgun (WGS) entry which is preliminary data.</text>
</comment>
<proteinExistence type="predicted"/>
<feature type="compositionally biased region" description="Basic and acidic residues" evidence="1">
    <location>
        <begin position="89"/>
        <end position="102"/>
    </location>
</feature>